<sequence>MALPASLLPAGFRQVRRLADEEHEVVQMRLGRLDFLVQGAVQPVHARLVQLAGQLGRLLGGMKQPAAGHIEHRIATPPVLRTARHGLPVDVLLHPDEEITPRADTLHGTVQAHLQTVHILGFSLQQVAGGQAKPDSLGQDGEQPCQPATFLVEIENSGCRQTPFLHGEVLMALTPLGMHQLRQLDGVDMANARAEHAFRHLKPQRAQTLGARRGHNGPLVLEFDGIGLPVVTKTTADQLTGRSQCIG</sequence>
<dbReference type="Proteomes" id="UP000075573">
    <property type="component" value="Unassembled WGS sequence"/>
</dbReference>
<proteinExistence type="predicted"/>
<reference evidence="1 2" key="1">
    <citation type="submission" date="2015-06" db="EMBL/GenBank/DDBJ databases">
        <title>Improved classification and identification of acetic acid bacteria using matrix-assisted laser desorption/ionization time-of-flight mass spectrometry; Gluconobacter nephelii and Gluconobacter uchimurae are later heterotypic synonyms of Gluconobacter japonicus and Gluconobacter oxydans, respectively.</title>
        <authorList>
            <person name="Li L."/>
            <person name="Cleenwerck I."/>
            <person name="De Vuyst L."/>
            <person name="Vandamme P."/>
        </authorList>
    </citation>
    <scope>NUCLEOTIDE SEQUENCE [LARGE SCALE GENOMIC DNA]</scope>
    <source>
        <strain evidence="1 2">LMG 1764</strain>
    </source>
</reference>
<gene>
    <name evidence="1" type="ORF">AD929_04395</name>
</gene>
<dbReference type="EMBL" id="LHZB01000104">
    <property type="protein sequence ID" value="KXV02047.1"/>
    <property type="molecule type" value="Genomic_DNA"/>
</dbReference>
<accession>A0A149QY33</accession>
<name>A0A149QY33_9PROT</name>
<protein>
    <submittedName>
        <fullName evidence="1">Uncharacterized protein</fullName>
    </submittedName>
</protein>
<comment type="caution">
    <text evidence="1">The sequence shown here is derived from an EMBL/GenBank/DDBJ whole genome shotgun (WGS) entry which is preliminary data.</text>
</comment>
<evidence type="ECO:0000313" key="2">
    <source>
        <dbReference type="Proteomes" id="UP000075573"/>
    </source>
</evidence>
<evidence type="ECO:0000313" key="1">
    <source>
        <dbReference type="EMBL" id="KXV02047.1"/>
    </source>
</evidence>
<organism evidence="1 2">
    <name type="scientific">Gluconobacter potus</name>
    <dbReference type="NCBI Taxonomy" id="2724927"/>
    <lineage>
        <taxon>Bacteria</taxon>
        <taxon>Pseudomonadati</taxon>
        <taxon>Pseudomonadota</taxon>
        <taxon>Alphaproteobacteria</taxon>
        <taxon>Acetobacterales</taxon>
        <taxon>Acetobacteraceae</taxon>
        <taxon>Gluconobacter</taxon>
    </lineage>
</organism>
<dbReference type="PATRIC" id="fig|442.7.peg.2360"/>
<dbReference type="AlphaFoldDB" id="A0A149QY33"/>